<dbReference type="EMBL" id="JBBMQO010000004">
    <property type="protein sequence ID" value="MEM5501620.1"/>
    <property type="molecule type" value="Genomic_DNA"/>
</dbReference>
<feature type="transmembrane region" description="Helical" evidence="7">
    <location>
        <begin position="32"/>
        <end position="52"/>
    </location>
</feature>
<evidence type="ECO:0000256" key="7">
    <source>
        <dbReference type="RuleBase" id="RU369079"/>
    </source>
</evidence>
<dbReference type="Proteomes" id="UP001477870">
    <property type="component" value="Unassembled WGS sequence"/>
</dbReference>
<comment type="similarity">
    <text evidence="7">Belongs to the TRAP transporter small permease family.</text>
</comment>
<evidence type="ECO:0000313" key="9">
    <source>
        <dbReference type="EMBL" id="MEM5501620.1"/>
    </source>
</evidence>
<keyword evidence="5 7" id="KW-1133">Transmembrane helix</keyword>
<evidence type="ECO:0000259" key="8">
    <source>
        <dbReference type="Pfam" id="PF04290"/>
    </source>
</evidence>
<keyword evidence="3" id="KW-1003">Cell membrane</keyword>
<gene>
    <name evidence="9" type="ORF">WNY59_08470</name>
</gene>
<evidence type="ECO:0000256" key="1">
    <source>
        <dbReference type="ARBA" id="ARBA00004651"/>
    </source>
</evidence>
<comment type="caution">
    <text evidence="9">The sequence shown here is derived from an EMBL/GenBank/DDBJ whole genome shotgun (WGS) entry which is preliminary data.</text>
</comment>
<dbReference type="InterPro" id="IPR055348">
    <property type="entry name" value="DctQ"/>
</dbReference>
<evidence type="ECO:0000256" key="4">
    <source>
        <dbReference type="ARBA" id="ARBA00022692"/>
    </source>
</evidence>
<evidence type="ECO:0000256" key="3">
    <source>
        <dbReference type="ARBA" id="ARBA00022475"/>
    </source>
</evidence>
<comment type="function">
    <text evidence="7">Part of the tripartite ATP-independent periplasmic (TRAP) transport system.</text>
</comment>
<organism evidence="9 10">
    <name type="scientific">Ahrensia kielensis</name>
    <dbReference type="NCBI Taxonomy" id="76980"/>
    <lineage>
        <taxon>Bacteria</taxon>
        <taxon>Pseudomonadati</taxon>
        <taxon>Pseudomonadota</taxon>
        <taxon>Alphaproteobacteria</taxon>
        <taxon>Hyphomicrobiales</taxon>
        <taxon>Ahrensiaceae</taxon>
        <taxon>Ahrensia</taxon>
    </lineage>
</organism>
<protein>
    <recommendedName>
        <fullName evidence="7">TRAP transporter small permease protein</fullName>
    </recommendedName>
</protein>
<name>A0ABU9T6Z1_9HYPH</name>
<feature type="transmembrane region" description="Helical" evidence="7">
    <location>
        <begin position="151"/>
        <end position="172"/>
    </location>
</feature>
<comment type="subcellular location">
    <subcellularLocation>
        <location evidence="7">Cell inner membrane</location>
        <topology evidence="7">Multi-pass membrane protein</topology>
    </subcellularLocation>
    <subcellularLocation>
        <location evidence="1">Cell membrane</location>
        <topology evidence="1">Multi-pass membrane protein</topology>
    </subcellularLocation>
</comment>
<evidence type="ECO:0000256" key="6">
    <source>
        <dbReference type="ARBA" id="ARBA00023136"/>
    </source>
</evidence>
<feature type="transmembrane region" description="Helical" evidence="7">
    <location>
        <begin position="72"/>
        <end position="96"/>
    </location>
</feature>
<evidence type="ECO:0000256" key="5">
    <source>
        <dbReference type="ARBA" id="ARBA00022989"/>
    </source>
</evidence>
<comment type="subunit">
    <text evidence="7">The complex comprises the extracytoplasmic solute receptor protein and the two transmembrane proteins.</text>
</comment>
<keyword evidence="6 7" id="KW-0472">Membrane</keyword>
<keyword evidence="10" id="KW-1185">Reference proteome</keyword>
<reference evidence="9 10" key="1">
    <citation type="submission" date="2024-03" db="EMBL/GenBank/DDBJ databases">
        <title>Community enrichment and isolation of bacterial strains for fucoidan degradation.</title>
        <authorList>
            <person name="Sichert A."/>
        </authorList>
    </citation>
    <scope>NUCLEOTIDE SEQUENCE [LARGE SCALE GENOMIC DNA]</scope>
    <source>
        <strain evidence="9 10">AS62</strain>
    </source>
</reference>
<evidence type="ECO:0000313" key="10">
    <source>
        <dbReference type="Proteomes" id="UP001477870"/>
    </source>
</evidence>
<evidence type="ECO:0000256" key="2">
    <source>
        <dbReference type="ARBA" id="ARBA00022448"/>
    </source>
</evidence>
<proteinExistence type="inferred from homology"/>
<sequence length="188" mass="20398">MVQTMDKAASTEPPAAATQTRIGAWIVWSVRWWALLGGVLVMGLALMTAGSAVSNLITGIPFSADYELVKHIIAIAIFMFLPYCQITGSNVSVDVFTERMRPRAKTAMAVLSSALALGFALFMLVLMYGGLLSYLKYREVTPVLKLPLWTAFPTILLSLLLLALAACVTLVAHLRAMRVLKTTNGTHP</sequence>
<dbReference type="RefSeq" id="WP_342848082.1">
    <property type="nucleotide sequence ID" value="NZ_JBBMQO010000004.1"/>
</dbReference>
<feature type="domain" description="Tripartite ATP-independent periplasmic transporters DctQ component" evidence="8">
    <location>
        <begin position="46"/>
        <end position="175"/>
    </location>
</feature>
<accession>A0ABU9T6Z1</accession>
<dbReference type="Pfam" id="PF04290">
    <property type="entry name" value="DctQ"/>
    <property type="match status" value="1"/>
</dbReference>
<keyword evidence="4 7" id="KW-0812">Transmembrane</keyword>
<feature type="transmembrane region" description="Helical" evidence="7">
    <location>
        <begin position="108"/>
        <end position="131"/>
    </location>
</feature>
<keyword evidence="2 7" id="KW-0813">Transport</keyword>
<keyword evidence="7" id="KW-0997">Cell inner membrane</keyword>